<organism evidence="1 2">
    <name type="scientific">Larinioides sclopetarius</name>
    <dbReference type="NCBI Taxonomy" id="280406"/>
    <lineage>
        <taxon>Eukaryota</taxon>
        <taxon>Metazoa</taxon>
        <taxon>Ecdysozoa</taxon>
        <taxon>Arthropoda</taxon>
        <taxon>Chelicerata</taxon>
        <taxon>Arachnida</taxon>
        <taxon>Araneae</taxon>
        <taxon>Araneomorphae</taxon>
        <taxon>Entelegynae</taxon>
        <taxon>Araneoidea</taxon>
        <taxon>Araneidae</taxon>
        <taxon>Larinioides</taxon>
    </lineage>
</organism>
<evidence type="ECO:0000313" key="1">
    <source>
        <dbReference type="EMBL" id="CAL1289514.1"/>
    </source>
</evidence>
<proteinExistence type="predicted"/>
<keyword evidence="2" id="KW-1185">Reference proteome</keyword>
<gene>
    <name evidence="1" type="ORF">LARSCL_LOCUS15986</name>
</gene>
<sequence>DAGGGYRFRIERSKIDHNGSIILRSGDCEGQGSCLTSSVFIKPCLDKSHCMDRCIII</sequence>
<dbReference type="Proteomes" id="UP001497382">
    <property type="component" value="Unassembled WGS sequence"/>
</dbReference>
<evidence type="ECO:0000313" key="2">
    <source>
        <dbReference type="Proteomes" id="UP001497382"/>
    </source>
</evidence>
<comment type="caution">
    <text evidence="1">The sequence shown here is derived from an EMBL/GenBank/DDBJ whole genome shotgun (WGS) entry which is preliminary data.</text>
</comment>
<accession>A0AAV2B1V3</accession>
<name>A0AAV2B1V3_9ARAC</name>
<dbReference type="AlphaFoldDB" id="A0AAV2B1V3"/>
<protein>
    <submittedName>
        <fullName evidence="1">Uncharacterized protein</fullName>
    </submittedName>
</protein>
<reference evidence="1 2" key="1">
    <citation type="submission" date="2024-04" db="EMBL/GenBank/DDBJ databases">
        <authorList>
            <person name="Rising A."/>
            <person name="Reimegard J."/>
            <person name="Sonavane S."/>
            <person name="Akerstrom W."/>
            <person name="Nylinder S."/>
            <person name="Hedman E."/>
            <person name="Kallberg Y."/>
        </authorList>
    </citation>
    <scope>NUCLEOTIDE SEQUENCE [LARGE SCALE GENOMIC DNA]</scope>
</reference>
<dbReference type="EMBL" id="CAXIEN010000250">
    <property type="protein sequence ID" value="CAL1289514.1"/>
    <property type="molecule type" value="Genomic_DNA"/>
</dbReference>
<feature type="non-terminal residue" evidence="1">
    <location>
        <position position="1"/>
    </location>
</feature>